<dbReference type="STRING" id="4113.M1DJG5"/>
<evidence type="ECO:0000256" key="1">
    <source>
        <dbReference type="SAM" id="MobiDB-lite"/>
    </source>
</evidence>
<reference evidence="2" key="2">
    <citation type="submission" date="2015-06" db="UniProtKB">
        <authorList>
            <consortium name="EnsemblPlants"/>
        </authorList>
    </citation>
    <scope>IDENTIFICATION</scope>
    <source>
        <strain evidence="2">DM1-3 516 R44</strain>
    </source>
</reference>
<proteinExistence type="predicted"/>
<evidence type="ECO:0000313" key="3">
    <source>
        <dbReference type="Proteomes" id="UP000011115"/>
    </source>
</evidence>
<dbReference type="eggNOG" id="ENOG502S8XN">
    <property type="taxonomic scope" value="Eukaryota"/>
</dbReference>
<dbReference type="Proteomes" id="UP000011115">
    <property type="component" value="Unassembled WGS sequence"/>
</dbReference>
<keyword evidence="3" id="KW-1185">Reference proteome</keyword>
<dbReference type="AlphaFoldDB" id="M1DJG5"/>
<organism evidence="2 3">
    <name type="scientific">Solanum tuberosum</name>
    <name type="common">Potato</name>
    <dbReference type="NCBI Taxonomy" id="4113"/>
    <lineage>
        <taxon>Eukaryota</taxon>
        <taxon>Viridiplantae</taxon>
        <taxon>Streptophyta</taxon>
        <taxon>Embryophyta</taxon>
        <taxon>Tracheophyta</taxon>
        <taxon>Spermatophyta</taxon>
        <taxon>Magnoliopsida</taxon>
        <taxon>eudicotyledons</taxon>
        <taxon>Gunneridae</taxon>
        <taxon>Pentapetalae</taxon>
        <taxon>asterids</taxon>
        <taxon>lamiids</taxon>
        <taxon>Solanales</taxon>
        <taxon>Solanaceae</taxon>
        <taxon>Solanoideae</taxon>
        <taxon>Solaneae</taxon>
        <taxon>Solanum</taxon>
    </lineage>
</organism>
<dbReference type="PaxDb" id="4113-PGSC0003DMT400090028"/>
<dbReference type="Gramene" id="PGSC0003DMT400090028">
    <property type="protein sequence ID" value="PGSC0003DMT400090028"/>
    <property type="gene ID" value="PGSC0003DMG400039599"/>
</dbReference>
<sequence length="196" mass="21273">MNSHENGKTYTRKMLPKGTTSTNPFTSAFPTSSTPTNEDRTIANKQVASDDTPISTFDKDGVEGTVSPSLANTRSKISDVIETPDSPMKFENLEDFFSRVRGQIKRAQSLDLSTDQSSPIDDKISATQKSTPLAEMLATAKGDITRLLNMSSQYMLLPINCSTLSAALLVYVAAPDLSAERALALENSKRTFLTSP</sequence>
<feature type="compositionally biased region" description="Low complexity" evidence="1">
    <location>
        <begin position="19"/>
        <end position="36"/>
    </location>
</feature>
<evidence type="ECO:0000313" key="2">
    <source>
        <dbReference type="EnsemblPlants" id="PGSC0003DMT400090028"/>
    </source>
</evidence>
<protein>
    <submittedName>
        <fullName evidence="2">Uncharacterized protein</fullName>
    </submittedName>
</protein>
<reference evidence="3" key="1">
    <citation type="journal article" date="2011" name="Nature">
        <title>Genome sequence and analysis of the tuber crop potato.</title>
        <authorList>
            <consortium name="The Potato Genome Sequencing Consortium"/>
        </authorList>
    </citation>
    <scope>NUCLEOTIDE SEQUENCE [LARGE SCALE GENOMIC DNA]</scope>
    <source>
        <strain evidence="3">cv. DM1-3 516 R44</strain>
    </source>
</reference>
<dbReference type="HOGENOM" id="CLU_1392320_0_0_1"/>
<dbReference type="InParanoid" id="M1DJG5"/>
<feature type="region of interest" description="Disordered" evidence="1">
    <location>
        <begin position="1"/>
        <end position="44"/>
    </location>
</feature>
<dbReference type="EnsemblPlants" id="PGSC0003DMT400090028">
    <property type="protein sequence ID" value="PGSC0003DMT400090028"/>
    <property type="gene ID" value="PGSC0003DMG400039599"/>
</dbReference>
<accession>M1DJG5</accession>
<name>M1DJG5_SOLTU</name>